<dbReference type="InterPro" id="IPR043129">
    <property type="entry name" value="ATPase_NBD"/>
</dbReference>
<dbReference type="Gene3D" id="3.30.420.40">
    <property type="match status" value="2"/>
</dbReference>
<name>A0ABQ0A463_9GAMM</name>
<feature type="domain" description="Gcp-like" evidence="4">
    <location>
        <begin position="32"/>
        <end position="162"/>
    </location>
</feature>
<dbReference type="SUPFAM" id="SSF53067">
    <property type="entry name" value="Actin-like ATPase domain"/>
    <property type="match status" value="2"/>
</dbReference>
<dbReference type="PANTHER" id="PTHR11735">
    <property type="entry name" value="TRNA N6-ADENOSINE THREONYLCARBAMOYLTRANSFERASE"/>
    <property type="match status" value="1"/>
</dbReference>
<accession>A0ABQ0A463</accession>
<dbReference type="NCBIfam" id="TIGR03725">
    <property type="entry name" value="T6A_YeaZ"/>
    <property type="match status" value="1"/>
</dbReference>
<comment type="caution">
    <text evidence="5">The sequence shown here is derived from an EMBL/GenBank/DDBJ whole genome shotgun (WGS) entry which is preliminary data.</text>
</comment>
<dbReference type="PANTHER" id="PTHR11735:SF11">
    <property type="entry name" value="TRNA THREONYLCARBAMOYLADENOSINE BIOSYNTHESIS PROTEIN TSAB"/>
    <property type="match status" value="1"/>
</dbReference>
<evidence type="ECO:0000313" key="6">
    <source>
        <dbReference type="Proteomes" id="UP001465153"/>
    </source>
</evidence>
<proteinExistence type="inferred from homology"/>
<protein>
    <recommendedName>
        <fullName evidence="2">tRNA threonylcarbamoyladenosine biosynthesis protein TsaB</fullName>
    </recommendedName>
    <alternativeName>
        <fullName evidence="3">t(6)A37 threonylcarbamoyladenosine biosynthesis protein TsaB</fullName>
    </alternativeName>
</protein>
<organism evidence="5 6">
    <name type="scientific">Sessilibacter corallicola</name>
    <dbReference type="NCBI Taxonomy" id="2904075"/>
    <lineage>
        <taxon>Bacteria</taxon>
        <taxon>Pseudomonadati</taxon>
        <taxon>Pseudomonadota</taxon>
        <taxon>Gammaproteobacteria</taxon>
        <taxon>Cellvibrionales</taxon>
        <taxon>Cellvibrionaceae</taxon>
        <taxon>Sessilibacter</taxon>
    </lineage>
</organism>
<sequence length="235" mass="25549">MKILALESSAETCSVALTDGHQDYIQIRHEPRQHAKMFLPLVQTVLDQAGFTLKDLDAIAFGRGPGSFTGLRICMSVVQGLAYGAEIPVIPISTLEGLAYSAQRNLLLPEGSTVVAGFDARMSEVYLGCFNVVNGTTVLQNAESVIGIEAAKEPASQLQLKTACFVGSAWKIEQLAEFSSPEMSDLSVTAEDILGLAKREFLNGNVMSVENAQPVYLRDDVAWEKRVRIRTENLV</sequence>
<dbReference type="RefSeq" id="WP_353301376.1">
    <property type="nucleotide sequence ID" value="NZ_BAABWN010000001.1"/>
</dbReference>
<dbReference type="InterPro" id="IPR000905">
    <property type="entry name" value="Gcp-like_dom"/>
</dbReference>
<dbReference type="Proteomes" id="UP001465153">
    <property type="component" value="Unassembled WGS sequence"/>
</dbReference>
<evidence type="ECO:0000256" key="2">
    <source>
        <dbReference type="ARBA" id="ARBA00019012"/>
    </source>
</evidence>
<dbReference type="Pfam" id="PF00814">
    <property type="entry name" value="TsaD"/>
    <property type="match status" value="1"/>
</dbReference>
<evidence type="ECO:0000259" key="4">
    <source>
        <dbReference type="Pfam" id="PF00814"/>
    </source>
</evidence>
<dbReference type="EMBL" id="BAABWN010000001">
    <property type="protein sequence ID" value="GAA6166437.1"/>
    <property type="molecule type" value="Genomic_DNA"/>
</dbReference>
<comment type="similarity">
    <text evidence="1">Belongs to the KAE1 / TsaD family. TsaB subfamily.</text>
</comment>
<dbReference type="InterPro" id="IPR022496">
    <property type="entry name" value="T6A_TsaB"/>
</dbReference>
<evidence type="ECO:0000256" key="1">
    <source>
        <dbReference type="ARBA" id="ARBA00010493"/>
    </source>
</evidence>
<evidence type="ECO:0000256" key="3">
    <source>
        <dbReference type="ARBA" id="ARBA00032446"/>
    </source>
</evidence>
<reference evidence="5 6" key="1">
    <citation type="submission" date="2024-04" db="EMBL/GenBank/DDBJ databases">
        <title>Draft genome sequence of Sessilibacter corallicola NBRC 116591.</title>
        <authorList>
            <person name="Miyakawa T."/>
            <person name="Kusuya Y."/>
            <person name="Miura T."/>
        </authorList>
    </citation>
    <scope>NUCLEOTIDE SEQUENCE [LARGE SCALE GENOMIC DNA]</scope>
    <source>
        <strain evidence="5 6">KU-00831-HH</strain>
    </source>
</reference>
<gene>
    <name evidence="5" type="primary">tsaB</name>
    <name evidence="5" type="ORF">NBRC116591_02470</name>
</gene>
<evidence type="ECO:0000313" key="5">
    <source>
        <dbReference type="EMBL" id="GAA6166437.1"/>
    </source>
</evidence>
<keyword evidence="6" id="KW-1185">Reference proteome</keyword>
<dbReference type="CDD" id="cd24032">
    <property type="entry name" value="ASKHA_NBD_TsaB"/>
    <property type="match status" value="1"/>
</dbReference>